<evidence type="ECO:0000256" key="5">
    <source>
        <dbReference type="SAM" id="MobiDB-lite"/>
    </source>
</evidence>
<evidence type="ECO:0000313" key="9">
    <source>
        <dbReference type="Proteomes" id="UP000320333"/>
    </source>
</evidence>
<proteinExistence type="predicted"/>
<keyword evidence="6" id="KW-0732">Signal</keyword>
<evidence type="ECO:0000256" key="6">
    <source>
        <dbReference type="SAM" id="SignalP"/>
    </source>
</evidence>
<dbReference type="OrthoDB" id="2120817at2759"/>
<accession>A0A507FEK1</accession>
<dbReference type="Proteomes" id="UP000320333">
    <property type="component" value="Unassembled WGS sequence"/>
</dbReference>
<evidence type="ECO:0000256" key="4">
    <source>
        <dbReference type="ARBA" id="ARBA00023136"/>
    </source>
</evidence>
<feature type="compositionally biased region" description="Polar residues" evidence="5">
    <location>
        <begin position="128"/>
        <end position="137"/>
    </location>
</feature>
<evidence type="ECO:0000259" key="7">
    <source>
        <dbReference type="Pfam" id="PF04991"/>
    </source>
</evidence>
<dbReference type="AlphaFoldDB" id="A0A507FEK1"/>
<feature type="region of interest" description="Disordered" evidence="5">
    <location>
        <begin position="111"/>
        <end position="137"/>
    </location>
</feature>
<dbReference type="Pfam" id="PF04991">
    <property type="entry name" value="LicD"/>
    <property type="match status" value="1"/>
</dbReference>
<dbReference type="GO" id="GO:0009100">
    <property type="term" value="P:glycoprotein metabolic process"/>
    <property type="evidence" value="ECO:0007669"/>
    <property type="project" value="UniProtKB-ARBA"/>
</dbReference>
<dbReference type="STRING" id="246404.A0A507FEK1"/>
<feature type="compositionally biased region" description="Polar residues" evidence="5">
    <location>
        <begin position="66"/>
        <end position="97"/>
    </location>
</feature>
<keyword evidence="2" id="KW-0812">Transmembrane</keyword>
<comment type="caution">
    <text evidence="8">The sequence shown here is derived from an EMBL/GenBank/DDBJ whole genome shotgun (WGS) entry which is preliminary data.</text>
</comment>
<feature type="chain" id="PRO_5021406252" description="LicD/FKTN/FKRP nucleotidyltransferase domain-containing protein" evidence="6">
    <location>
        <begin position="23"/>
        <end position="548"/>
    </location>
</feature>
<keyword evidence="4" id="KW-0472">Membrane</keyword>
<protein>
    <recommendedName>
        <fullName evidence="7">LicD/FKTN/FKRP nucleotidyltransferase domain-containing protein</fullName>
    </recommendedName>
</protein>
<dbReference type="InterPro" id="IPR007074">
    <property type="entry name" value="LicD/FKTN/FKRP_NTP_transf"/>
</dbReference>
<keyword evidence="3" id="KW-1133">Transmembrane helix</keyword>
<dbReference type="InterPro" id="IPR009644">
    <property type="entry name" value="FKTN/MNN4/W02B3.4-1"/>
</dbReference>
<dbReference type="GO" id="GO:0016020">
    <property type="term" value="C:membrane"/>
    <property type="evidence" value="ECO:0007669"/>
    <property type="project" value="UniProtKB-SubCell"/>
</dbReference>
<feature type="region of interest" description="Disordered" evidence="5">
    <location>
        <begin position="62"/>
        <end position="97"/>
    </location>
</feature>
<organism evidence="8 9">
    <name type="scientific">Chytriomyces confervae</name>
    <dbReference type="NCBI Taxonomy" id="246404"/>
    <lineage>
        <taxon>Eukaryota</taxon>
        <taxon>Fungi</taxon>
        <taxon>Fungi incertae sedis</taxon>
        <taxon>Chytridiomycota</taxon>
        <taxon>Chytridiomycota incertae sedis</taxon>
        <taxon>Chytridiomycetes</taxon>
        <taxon>Chytridiales</taxon>
        <taxon>Chytriomycetaceae</taxon>
        <taxon>Chytriomyces</taxon>
    </lineage>
</organism>
<evidence type="ECO:0000256" key="2">
    <source>
        <dbReference type="ARBA" id="ARBA00022692"/>
    </source>
</evidence>
<dbReference type="EMBL" id="QEAP01000140">
    <property type="protein sequence ID" value="TPX74175.1"/>
    <property type="molecule type" value="Genomic_DNA"/>
</dbReference>
<reference evidence="8 9" key="1">
    <citation type="journal article" date="2019" name="Sci. Rep.">
        <title>Comparative genomics of chytrid fungi reveal insights into the obligate biotrophic and pathogenic lifestyle of Synchytrium endobioticum.</title>
        <authorList>
            <person name="van de Vossenberg B.T.L.H."/>
            <person name="Warris S."/>
            <person name="Nguyen H.D.T."/>
            <person name="van Gent-Pelzer M.P.E."/>
            <person name="Joly D.L."/>
            <person name="van de Geest H.C."/>
            <person name="Bonants P.J.M."/>
            <person name="Smith D.S."/>
            <person name="Levesque C.A."/>
            <person name="van der Lee T.A.J."/>
        </authorList>
    </citation>
    <scope>NUCLEOTIDE SEQUENCE [LARGE SCALE GENOMIC DNA]</scope>
    <source>
        <strain evidence="8 9">CBS 675.73</strain>
    </source>
</reference>
<dbReference type="PANTHER" id="PTHR15407">
    <property type="entry name" value="FUKUTIN-RELATED"/>
    <property type="match status" value="1"/>
</dbReference>
<evidence type="ECO:0000313" key="8">
    <source>
        <dbReference type="EMBL" id="TPX74175.1"/>
    </source>
</evidence>
<dbReference type="PANTHER" id="PTHR15407:SF28">
    <property type="entry name" value="RIBITOL-5-PHOSPHATE TRANSFERASE FKTN"/>
    <property type="match status" value="1"/>
</dbReference>
<evidence type="ECO:0000256" key="1">
    <source>
        <dbReference type="ARBA" id="ARBA00004167"/>
    </source>
</evidence>
<gene>
    <name evidence="8" type="ORF">CcCBS67573_g04556</name>
</gene>
<sequence>MRNTLAAGVTLTLLLGLAPLLSIQTVPHESMHSTNPTNEDWHQLSMGIALNAAVIDDDATEVPQADNPQSSMDAHTPQHNGDAASQENSGSNDNAWFPIDSNNAAPAIVSSVSPVTHSTESHTENSTAPSEVPSTSSPIAVPEYRASVSFSLGSLISNLDLFTAQYEGLSPFHENTSFLETPVLCGTNISDALDRIASYDTGRLLTVPRSHFNLSQPYPKIASFNPEQAVSNAILDTKYFYECGADLKRDFRFTKPEDCLHNNKFSSNHPIPKYIRHNLAYAQLSVKTLMKSWITYSNEKSIVWWASHGELLGWAWNGMLMPWDLDWDLQMTTYQLVQLAAHNGTLIDERFLIDVNPSIYVRTRQPNNVIDARIIDTWTGYFVDITGVSFLDRELMNQDFRNQTFAWNQEEESRLSEESDPIRGYCKSIHRYSYEELMPLHETVLEGLKVWRPRKIMQLLVREYSIDALLKEKYENGHRGEIYGWNNGTSVWDLVEVKGEFDPVQTETSAAATSEVVETATMEAVSVEAPTSTSEDNAIETWEFVGEQ</sequence>
<name>A0A507FEK1_9FUNG</name>
<feature type="signal peptide" evidence="6">
    <location>
        <begin position="1"/>
        <end position="22"/>
    </location>
</feature>
<feature type="domain" description="LicD/FKTN/FKRP nucleotidyltransferase" evidence="7">
    <location>
        <begin position="299"/>
        <end position="404"/>
    </location>
</feature>
<evidence type="ECO:0000256" key="3">
    <source>
        <dbReference type="ARBA" id="ARBA00022989"/>
    </source>
</evidence>
<comment type="subcellular location">
    <subcellularLocation>
        <location evidence="1">Membrane</location>
        <topology evidence="1">Single-pass membrane protein</topology>
    </subcellularLocation>
</comment>
<keyword evidence="9" id="KW-1185">Reference proteome</keyword>